<evidence type="ECO:0000259" key="1">
    <source>
        <dbReference type="Pfam" id="PF08845"/>
    </source>
</evidence>
<protein>
    <submittedName>
        <fullName evidence="2">Endoribonuclease SymE</fullName>
        <ecNumber evidence="2">3.1.-.-</ecNumber>
    </submittedName>
</protein>
<proteinExistence type="predicted"/>
<feature type="domain" description="Toxin SymE-like" evidence="1">
    <location>
        <begin position="8"/>
        <end position="58"/>
    </location>
</feature>
<dbReference type="KEGG" id="bpro:PMF13cell1_03537"/>
<sequence length="121" mass="13896">MARVKKEFRELTVSEATNYGRRTAPMLRIQGLWLEKLGFNKGDPVLVKCKDGKLIVTVDKDREAMMVAEKAFYDAESKKLKDRYDAEKKALHAKIVAERSARYNGRKFTIEADCVADQLLR</sequence>
<dbReference type="EMBL" id="CP035945">
    <property type="protein sequence ID" value="QBE97974.1"/>
    <property type="molecule type" value="Genomic_DNA"/>
</dbReference>
<dbReference type="GO" id="GO:0016788">
    <property type="term" value="F:hydrolase activity, acting on ester bonds"/>
    <property type="evidence" value="ECO:0007669"/>
    <property type="project" value="InterPro"/>
</dbReference>
<dbReference type="RefSeq" id="WP_165392499.1">
    <property type="nucleotide sequence ID" value="NZ_CP035945.1"/>
</dbReference>
<accession>A0A4P6LZ32</accession>
<dbReference type="AlphaFoldDB" id="A0A4P6LZ32"/>
<evidence type="ECO:0000313" key="3">
    <source>
        <dbReference type="Proteomes" id="UP000289794"/>
    </source>
</evidence>
<dbReference type="GO" id="GO:0003723">
    <property type="term" value="F:RNA binding"/>
    <property type="evidence" value="ECO:0007669"/>
    <property type="project" value="InterPro"/>
</dbReference>
<dbReference type="EC" id="3.1.-.-" evidence="2"/>
<gene>
    <name evidence="2" type="primary">symE</name>
    <name evidence="2" type="ORF">PMF13cell1_03537</name>
</gene>
<dbReference type="Pfam" id="PF08845">
    <property type="entry name" value="SymE_toxin"/>
    <property type="match status" value="1"/>
</dbReference>
<dbReference type="Proteomes" id="UP000289794">
    <property type="component" value="Chromosome"/>
</dbReference>
<dbReference type="GO" id="GO:0005737">
    <property type="term" value="C:cytoplasm"/>
    <property type="evidence" value="ECO:0007669"/>
    <property type="project" value="InterPro"/>
</dbReference>
<keyword evidence="2" id="KW-0378">Hydrolase</keyword>
<dbReference type="InterPro" id="IPR014944">
    <property type="entry name" value="Toxin_SymE-like"/>
</dbReference>
<reference evidence="2 3" key="1">
    <citation type="submission" date="2019-01" db="EMBL/GenBank/DDBJ databases">
        <title>PMF-metabolizing Aryl O-demethylase.</title>
        <authorList>
            <person name="Kim M."/>
        </authorList>
    </citation>
    <scope>NUCLEOTIDE SEQUENCE [LARGE SCALE GENOMIC DNA]</scope>
    <source>
        <strain evidence="2 3">PMF1</strain>
    </source>
</reference>
<evidence type="ECO:0000313" key="2">
    <source>
        <dbReference type="EMBL" id="QBE97974.1"/>
    </source>
</evidence>
<dbReference type="GO" id="GO:0016070">
    <property type="term" value="P:RNA metabolic process"/>
    <property type="evidence" value="ECO:0007669"/>
    <property type="project" value="InterPro"/>
</dbReference>
<name>A0A4P6LZ32_9FIRM</name>
<organism evidence="2 3">
    <name type="scientific">Blautia producta</name>
    <dbReference type="NCBI Taxonomy" id="33035"/>
    <lineage>
        <taxon>Bacteria</taxon>
        <taxon>Bacillati</taxon>
        <taxon>Bacillota</taxon>
        <taxon>Clostridia</taxon>
        <taxon>Lachnospirales</taxon>
        <taxon>Lachnospiraceae</taxon>
        <taxon>Blautia</taxon>
    </lineage>
</organism>